<gene>
    <name evidence="1" type="ORF">D5086_002291</name>
</gene>
<protein>
    <submittedName>
        <fullName evidence="1">Uncharacterized protein</fullName>
    </submittedName>
</protein>
<dbReference type="Proteomes" id="UP000309997">
    <property type="component" value="Unassembled WGS sequence"/>
</dbReference>
<evidence type="ECO:0000313" key="1">
    <source>
        <dbReference type="EMBL" id="KAL3611271.1"/>
    </source>
</evidence>
<organism evidence="1 2">
    <name type="scientific">Populus alba</name>
    <name type="common">White poplar</name>
    <dbReference type="NCBI Taxonomy" id="43335"/>
    <lineage>
        <taxon>Eukaryota</taxon>
        <taxon>Viridiplantae</taxon>
        <taxon>Streptophyta</taxon>
        <taxon>Embryophyta</taxon>
        <taxon>Tracheophyta</taxon>
        <taxon>Spermatophyta</taxon>
        <taxon>Magnoliopsida</taxon>
        <taxon>eudicotyledons</taxon>
        <taxon>Gunneridae</taxon>
        <taxon>Pentapetalae</taxon>
        <taxon>rosids</taxon>
        <taxon>fabids</taxon>
        <taxon>Malpighiales</taxon>
        <taxon>Salicaceae</taxon>
        <taxon>Saliceae</taxon>
        <taxon>Populus</taxon>
    </lineage>
</organism>
<proteinExistence type="predicted"/>
<accession>A0ACC4D3D5</accession>
<evidence type="ECO:0000313" key="2">
    <source>
        <dbReference type="Proteomes" id="UP000309997"/>
    </source>
</evidence>
<name>A0ACC4D3D5_POPAL</name>
<sequence length="72" mass="7820">MGNLSSTSKVGDNTHAANTTCETPLALARETFREFRKASFRSSLVYILAAADSLSSTVEYEVKDFKTSDPPS</sequence>
<dbReference type="EMBL" id="RCHU02000001">
    <property type="protein sequence ID" value="KAL3611271.1"/>
    <property type="molecule type" value="Genomic_DNA"/>
</dbReference>
<comment type="caution">
    <text evidence="1">The sequence shown here is derived from an EMBL/GenBank/DDBJ whole genome shotgun (WGS) entry which is preliminary data.</text>
</comment>
<keyword evidence="2" id="KW-1185">Reference proteome</keyword>
<reference evidence="1 2" key="1">
    <citation type="journal article" date="2024" name="Plant Biotechnol. J.">
        <title>Genome and CRISPR/Cas9 system of a widespread forest tree (Populus alba) in the world.</title>
        <authorList>
            <person name="Liu Y.J."/>
            <person name="Jiang P.F."/>
            <person name="Han X.M."/>
            <person name="Li X.Y."/>
            <person name="Wang H.M."/>
            <person name="Wang Y.J."/>
            <person name="Wang X.X."/>
            <person name="Zeng Q.Y."/>
        </authorList>
    </citation>
    <scope>NUCLEOTIDE SEQUENCE [LARGE SCALE GENOMIC DNA]</scope>
    <source>
        <strain evidence="2">cv. PAL-ZL1</strain>
    </source>
</reference>